<proteinExistence type="predicted"/>
<dbReference type="PANTHER" id="PTHR45776">
    <property type="entry name" value="MIP04163P"/>
    <property type="match status" value="1"/>
</dbReference>
<dbReference type="Proteomes" id="UP000253551">
    <property type="component" value="Unassembled WGS sequence"/>
</dbReference>
<evidence type="ECO:0000259" key="6">
    <source>
        <dbReference type="PROSITE" id="PS50888"/>
    </source>
</evidence>
<dbReference type="PANTHER" id="PTHR45776:SF2">
    <property type="entry name" value="MIP04163P"/>
    <property type="match status" value="1"/>
</dbReference>
<gene>
    <name evidence="7" type="primary">TFE3</name>
    <name evidence="7" type="ORF">CU098_002712</name>
</gene>
<dbReference type="GO" id="GO:0000981">
    <property type="term" value="F:DNA-binding transcription factor activity, RNA polymerase II-specific"/>
    <property type="evidence" value="ECO:0007669"/>
    <property type="project" value="TreeGrafter"/>
</dbReference>
<dbReference type="GO" id="GO:0005634">
    <property type="term" value="C:nucleus"/>
    <property type="evidence" value="ECO:0007669"/>
    <property type="project" value="UniProtKB-SubCell"/>
</dbReference>
<feature type="domain" description="BHLH" evidence="6">
    <location>
        <begin position="77"/>
        <end position="129"/>
    </location>
</feature>
<dbReference type="PROSITE" id="PS50888">
    <property type="entry name" value="BHLH"/>
    <property type="match status" value="1"/>
</dbReference>
<evidence type="ECO:0000256" key="2">
    <source>
        <dbReference type="ARBA" id="ARBA00023015"/>
    </source>
</evidence>
<evidence type="ECO:0000256" key="4">
    <source>
        <dbReference type="ARBA" id="ARBA00023163"/>
    </source>
</evidence>
<dbReference type="OrthoDB" id="690068at2759"/>
<evidence type="ECO:0000256" key="1">
    <source>
        <dbReference type="ARBA" id="ARBA00004123"/>
    </source>
</evidence>
<comment type="subcellular location">
    <subcellularLocation>
        <location evidence="1">Nucleus</location>
    </subcellularLocation>
</comment>
<dbReference type="EMBL" id="PJQM01008033">
    <property type="protein sequence ID" value="RCH77492.1"/>
    <property type="molecule type" value="Genomic_DNA"/>
</dbReference>
<keyword evidence="5" id="KW-0539">Nucleus</keyword>
<feature type="non-terminal residue" evidence="7">
    <location>
        <position position="1"/>
    </location>
</feature>
<dbReference type="AlphaFoldDB" id="A0A367IIJ4"/>
<protein>
    <submittedName>
        <fullName evidence="7">Transcription factor E3</fullName>
    </submittedName>
</protein>
<accession>A0A367IIJ4</accession>
<organism evidence="7 8">
    <name type="scientific">Rhizopus stolonifer</name>
    <name type="common">Rhizopus nigricans</name>
    <dbReference type="NCBI Taxonomy" id="4846"/>
    <lineage>
        <taxon>Eukaryota</taxon>
        <taxon>Fungi</taxon>
        <taxon>Fungi incertae sedis</taxon>
        <taxon>Mucoromycota</taxon>
        <taxon>Mucoromycotina</taxon>
        <taxon>Mucoromycetes</taxon>
        <taxon>Mucorales</taxon>
        <taxon>Mucorineae</taxon>
        <taxon>Rhizopodaceae</taxon>
        <taxon>Rhizopus</taxon>
    </lineage>
</organism>
<comment type="caution">
    <text evidence="7">The sequence shown here is derived from an EMBL/GenBank/DDBJ whole genome shotgun (WGS) entry which is preliminary data.</text>
</comment>
<name>A0A367IIJ4_RHIST</name>
<evidence type="ECO:0000256" key="3">
    <source>
        <dbReference type="ARBA" id="ARBA00023125"/>
    </source>
</evidence>
<dbReference type="InterPro" id="IPR036638">
    <property type="entry name" value="HLH_DNA-bd_sf"/>
</dbReference>
<dbReference type="GO" id="GO:0046983">
    <property type="term" value="F:protein dimerization activity"/>
    <property type="evidence" value="ECO:0007669"/>
    <property type="project" value="InterPro"/>
</dbReference>
<dbReference type="STRING" id="4846.A0A367IIJ4"/>
<dbReference type="SMART" id="SM00353">
    <property type="entry name" value="HLH"/>
    <property type="match status" value="1"/>
</dbReference>
<keyword evidence="8" id="KW-1185">Reference proteome</keyword>
<evidence type="ECO:0000256" key="5">
    <source>
        <dbReference type="ARBA" id="ARBA00023242"/>
    </source>
</evidence>
<dbReference type="Gene3D" id="4.10.280.10">
    <property type="entry name" value="Helix-loop-helix DNA-binding domain"/>
    <property type="match status" value="1"/>
</dbReference>
<dbReference type="GO" id="GO:0000978">
    <property type="term" value="F:RNA polymerase II cis-regulatory region sequence-specific DNA binding"/>
    <property type="evidence" value="ECO:0007669"/>
    <property type="project" value="TreeGrafter"/>
</dbReference>
<evidence type="ECO:0000313" key="8">
    <source>
        <dbReference type="Proteomes" id="UP000253551"/>
    </source>
</evidence>
<sequence length="180" mass="21037">INYDSKMYPSPVESSSPPKLVCKNMSPLTDTIYNGRLHPNNNHASITKANAVPKIPNSFEDEIAQKKILEMLERKRRRRESHNAVERRRRDNINDRIQELATLLPDSREAVKLNKGAILRKSVDHIRYLHDELRQNQYRIYDLENTLELCRGRLNNQIIATHDHSTLDLSPIQPHNHHLQ</sequence>
<keyword evidence="4" id="KW-0804">Transcription</keyword>
<dbReference type="InterPro" id="IPR011598">
    <property type="entry name" value="bHLH_dom"/>
</dbReference>
<dbReference type="Pfam" id="PF00010">
    <property type="entry name" value="HLH"/>
    <property type="match status" value="1"/>
</dbReference>
<reference evidence="7 8" key="1">
    <citation type="journal article" date="2018" name="G3 (Bethesda)">
        <title>Phylogenetic and Phylogenomic Definition of Rhizopus Species.</title>
        <authorList>
            <person name="Gryganskyi A.P."/>
            <person name="Golan J."/>
            <person name="Dolatabadi S."/>
            <person name="Mondo S."/>
            <person name="Robb S."/>
            <person name="Idnurm A."/>
            <person name="Muszewska A."/>
            <person name="Steczkiewicz K."/>
            <person name="Masonjones S."/>
            <person name="Liao H.L."/>
            <person name="Gajdeczka M.T."/>
            <person name="Anike F."/>
            <person name="Vuek A."/>
            <person name="Anishchenko I.M."/>
            <person name="Voigt K."/>
            <person name="de Hoog G.S."/>
            <person name="Smith M.E."/>
            <person name="Heitman J."/>
            <person name="Vilgalys R."/>
            <person name="Stajich J.E."/>
        </authorList>
    </citation>
    <scope>NUCLEOTIDE SEQUENCE [LARGE SCALE GENOMIC DNA]</scope>
    <source>
        <strain evidence="7 8">LSU 92-RS-03</strain>
    </source>
</reference>
<keyword evidence="3" id="KW-0238">DNA-binding</keyword>
<keyword evidence="2" id="KW-0805">Transcription regulation</keyword>
<dbReference type="SUPFAM" id="SSF47459">
    <property type="entry name" value="HLH, helix-loop-helix DNA-binding domain"/>
    <property type="match status" value="1"/>
</dbReference>
<evidence type="ECO:0000313" key="7">
    <source>
        <dbReference type="EMBL" id="RCH77492.1"/>
    </source>
</evidence>